<dbReference type="PANTHER" id="PTHR22999">
    <property type="entry name" value="PX SERINE/THREONINE KINASE PXK"/>
    <property type="match status" value="1"/>
</dbReference>
<dbReference type="SUPFAM" id="SSF64268">
    <property type="entry name" value="PX domain"/>
    <property type="match status" value="1"/>
</dbReference>
<dbReference type="OrthoDB" id="3176171at2759"/>
<reference evidence="4" key="2">
    <citation type="submission" date="2019-06" db="EMBL/GenBank/DDBJ databases">
        <title>Genomics analysis of Aphanomyces spp. identifies a new class of oomycete effector associated with host adaptation.</title>
        <authorList>
            <person name="Gaulin E."/>
        </authorList>
    </citation>
    <scope>NUCLEOTIDE SEQUENCE</scope>
    <source>
        <strain evidence="4">CBS 578.67</strain>
    </source>
</reference>
<dbReference type="InterPro" id="IPR051837">
    <property type="entry name" value="SortingNexin/PXDomain-PKLike"/>
</dbReference>
<proteinExistence type="predicted"/>
<protein>
    <submittedName>
        <fullName evidence="5">Aste57867_1195 protein</fullName>
    </submittedName>
</protein>
<gene>
    <name evidence="5" type="primary">Aste57867_1195</name>
    <name evidence="4" type="ORF">As57867_001194</name>
    <name evidence="5" type="ORF">ASTE57867_1195</name>
</gene>
<dbReference type="SMART" id="SM00312">
    <property type="entry name" value="PX"/>
    <property type="match status" value="1"/>
</dbReference>
<evidence type="ECO:0000313" key="5">
    <source>
        <dbReference type="EMBL" id="VFT78415.1"/>
    </source>
</evidence>
<evidence type="ECO:0000256" key="1">
    <source>
        <dbReference type="ARBA" id="ARBA00004496"/>
    </source>
</evidence>
<comment type="subcellular location">
    <subcellularLocation>
        <location evidence="1">Cytoplasm</location>
    </subcellularLocation>
</comment>
<dbReference type="InterPro" id="IPR001683">
    <property type="entry name" value="PX_dom"/>
</dbReference>
<evidence type="ECO:0000259" key="3">
    <source>
        <dbReference type="PROSITE" id="PS50195"/>
    </source>
</evidence>
<dbReference type="Gene3D" id="3.30.1520.10">
    <property type="entry name" value="Phox-like domain"/>
    <property type="match status" value="1"/>
</dbReference>
<name>A0A485K4K8_9STRA</name>
<dbReference type="EMBL" id="VJMH01000084">
    <property type="protein sequence ID" value="KAF0719216.1"/>
    <property type="molecule type" value="Genomic_DNA"/>
</dbReference>
<organism evidence="5 6">
    <name type="scientific">Aphanomyces stellatus</name>
    <dbReference type="NCBI Taxonomy" id="120398"/>
    <lineage>
        <taxon>Eukaryota</taxon>
        <taxon>Sar</taxon>
        <taxon>Stramenopiles</taxon>
        <taxon>Oomycota</taxon>
        <taxon>Saprolegniomycetes</taxon>
        <taxon>Saprolegniales</taxon>
        <taxon>Verrucalvaceae</taxon>
        <taxon>Aphanomyces</taxon>
    </lineage>
</organism>
<feature type="domain" description="PX" evidence="3">
    <location>
        <begin position="38"/>
        <end position="150"/>
    </location>
</feature>
<dbReference type="EMBL" id="CAADRA010000084">
    <property type="protein sequence ID" value="VFT78415.1"/>
    <property type="molecule type" value="Genomic_DNA"/>
</dbReference>
<dbReference type="CDD" id="cd06093">
    <property type="entry name" value="PX_domain"/>
    <property type="match status" value="1"/>
</dbReference>
<evidence type="ECO:0000313" key="6">
    <source>
        <dbReference type="Proteomes" id="UP000332933"/>
    </source>
</evidence>
<dbReference type="Pfam" id="PF00787">
    <property type="entry name" value="PX"/>
    <property type="match status" value="1"/>
</dbReference>
<evidence type="ECO:0000313" key="4">
    <source>
        <dbReference type="EMBL" id="KAF0719216.1"/>
    </source>
</evidence>
<dbReference type="InterPro" id="IPR036871">
    <property type="entry name" value="PX_dom_sf"/>
</dbReference>
<dbReference type="GO" id="GO:0005737">
    <property type="term" value="C:cytoplasm"/>
    <property type="evidence" value="ECO:0007669"/>
    <property type="project" value="UniProtKB-SubCell"/>
</dbReference>
<dbReference type="Proteomes" id="UP000332933">
    <property type="component" value="Unassembled WGS sequence"/>
</dbReference>
<dbReference type="GO" id="GO:0035091">
    <property type="term" value="F:phosphatidylinositol binding"/>
    <property type="evidence" value="ECO:0007669"/>
    <property type="project" value="InterPro"/>
</dbReference>
<dbReference type="PROSITE" id="PS50195">
    <property type="entry name" value="PX"/>
    <property type="match status" value="1"/>
</dbReference>
<keyword evidence="2" id="KW-0963">Cytoplasm</keyword>
<reference evidence="5 6" key="1">
    <citation type="submission" date="2019-03" db="EMBL/GenBank/DDBJ databases">
        <authorList>
            <person name="Gaulin E."/>
            <person name="Dumas B."/>
        </authorList>
    </citation>
    <scope>NUCLEOTIDE SEQUENCE [LARGE SCALE GENOMIC DNA]</scope>
    <source>
        <strain evidence="5">CBS 568.67</strain>
    </source>
</reference>
<keyword evidence="6" id="KW-1185">Reference proteome</keyword>
<evidence type="ECO:0000256" key="2">
    <source>
        <dbReference type="ARBA" id="ARBA00022490"/>
    </source>
</evidence>
<dbReference type="AlphaFoldDB" id="A0A485K4K8"/>
<accession>A0A485K4K8</accession>
<dbReference type="PANTHER" id="PTHR22999:SF23">
    <property type="entry name" value="SORTING NEXIN-16"/>
    <property type="match status" value="1"/>
</dbReference>
<sequence length="168" mass="19235">MLDVFTWCQPQTSPTAGHGKIDSHGRETQRLRRNQNAAALEVEVIGHTVSSQGNDKFTVYIILVSFDGVKSTVLRRYRQFFELNAQLSHHLGCAKAFPERVLFNNRSTELIHRRQIGLNASVTYLKALLADMDARDSHLFRTFLGVPTMTHDNSRYIGFEWSHRSGRF</sequence>